<evidence type="ECO:0000313" key="1">
    <source>
        <dbReference type="EMBL" id="SNX60158.1"/>
    </source>
</evidence>
<reference evidence="1 2" key="1">
    <citation type="submission" date="2017-08" db="EMBL/GenBank/DDBJ databases">
        <authorList>
            <person name="de Groot N.N."/>
        </authorList>
    </citation>
    <scope>NUCLEOTIDE SEQUENCE [LARGE SCALE GENOMIC DNA]</scope>
    <source>
        <strain evidence="1 2">Nm15</strain>
    </source>
</reference>
<dbReference type="Proteomes" id="UP000242498">
    <property type="component" value="Chromosome I"/>
</dbReference>
<name>A0A285BZ65_9PROT</name>
<accession>A0A285BZ65</accession>
<dbReference type="EMBL" id="LT907782">
    <property type="protein sequence ID" value="SNX60158.1"/>
    <property type="molecule type" value="Genomic_DNA"/>
</dbReference>
<sequence length="70" mass="8103">MSIPTYHGVHGSTETERPARLTTYEVIHCVSNYPDYSFIIPDSYRARSPSFVVFLQSLLTQYEQIAKENF</sequence>
<dbReference type="AlphaFoldDB" id="A0A285BZ65"/>
<gene>
    <name evidence="1" type="ORF">SAMN06296273_1619</name>
</gene>
<organism evidence="1 2">
    <name type="scientific">Nitrosomonas ureae</name>
    <dbReference type="NCBI Taxonomy" id="44577"/>
    <lineage>
        <taxon>Bacteria</taxon>
        <taxon>Pseudomonadati</taxon>
        <taxon>Pseudomonadota</taxon>
        <taxon>Betaproteobacteria</taxon>
        <taxon>Nitrosomonadales</taxon>
        <taxon>Nitrosomonadaceae</taxon>
        <taxon>Nitrosomonas</taxon>
    </lineage>
</organism>
<evidence type="ECO:0000313" key="2">
    <source>
        <dbReference type="Proteomes" id="UP000242498"/>
    </source>
</evidence>
<proteinExistence type="predicted"/>
<protein>
    <submittedName>
        <fullName evidence="1">Uncharacterized protein</fullName>
    </submittedName>
</protein>